<sequence>MTTTPDGGEASTGTALYLRCYPYDSWQMDAHRRALEDHALLLGAGPTQTYLDNGAPSAGLRPQLRLLLARASMGQISTVLIPGRWVFSLDSRTADAVADFLESTGARVVELPHQAGRAGDHGRVRPQRRTGHGGHSPLAEVTG</sequence>
<dbReference type="RefSeq" id="WP_345694822.1">
    <property type="nucleotide sequence ID" value="NZ_BAABIS010000001.1"/>
</dbReference>
<keyword evidence="3" id="KW-1185">Reference proteome</keyword>
<name>A0ABP9D9G4_9ACTN</name>
<gene>
    <name evidence="2" type="ORF">GCM10023235_02070</name>
</gene>
<dbReference type="Proteomes" id="UP001501752">
    <property type="component" value="Unassembled WGS sequence"/>
</dbReference>
<reference evidence="3" key="1">
    <citation type="journal article" date="2019" name="Int. J. Syst. Evol. Microbiol.">
        <title>The Global Catalogue of Microorganisms (GCM) 10K type strain sequencing project: providing services to taxonomists for standard genome sequencing and annotation.</title>
        <authorList>
            <consortium name="The Broad Institute Genomics Platform"/>
            <consortium name="The Broad Institute Genome Sequencing Center for Infectious Disease"/>
            <person name="Wu L."/>
            <person name="Ma J."/>
        </authorList>
    </citation>
    <scope>NUCLEOTIDE SEQUENCE [LARGE SCALE GENOMIC DNA]</scope>
    <source>
        <strain evidence="3">JCM 13006</strain>
    </source>
</reference>
<dbReference type="EMBL" id="BAABIS010000001">
    <property type="protein sequence ID" value="GAA4831453.1"/>
    <property type="molecule type" value="Genomic_DNA"/>
</dbReference>
<evidence type="ECO:0000313" key="3">
    <source>
        <dbReference type="Proteomes" id="UP001501752"/>
    </source>
</evidence>
<proteinExistence type="predicted"/>
<accession>A0ABP9D9G4</accession>
<evidence type="ECO:0000313" key="2">
    <source>
        <dbReference type="EMBL" id="GAA4831453.1"/>
    </source>
</evidence>
<organism evidence="2 3">
    <name type="scientific">Kitasatospora terrestris</name>
    <dbReference type="NCBI Taxonomy" id="258051"/>
    <lineage>
        <taxon>Bacteria</taxon>
        <taxon>Bacillati</taxon>
        <taxon>Actinomycetota</taxon>
        <taxon>Actinomycetes</taxon>
        <taxon>Kitasatosporales</taxon>
        <taxon>Streptomycetaceae</taxon>
        <taxon>Kitasatospora</taxon>
    </lineage>
</organism>
<feature type="region of interest" description="Disordered" evidence="1">
    <location>
        <begin position="112"/>
        <end position="143"/>
    </location>
</feature>
<evidence type="ECO:0008006" key="4">
    <source>
        <dbReference type="Google" id="ProtNLM"/>
    </source>
</evidence>
<protein>
    <recommendedName>
        <fullName evidence="4">Resolvase/invertase-type recombinase catalytic domain-containing protein</fullName>
    </recommendedName>
</protein>
<comment type="caution">
    <text evidence="2">The sequence shown here is derived from an EMBL/GenBank/DDBJ whole genome shotgun (WGS) entry which is preliminary data.</text>
</comment>
<evidence type="ECO:0000256" key="1">
    <source>
        <dbReference type="SAM" id="MobiDB-lite"/>
    </source>
</evidence>